<feature type="domain" description="Lysozyme inhibitor LprI-like N-terminal" evidence="1">
    <location>
        <begin position="38"/>
        <end position="119"/>
    </location>
</feature>
<comment type="caution">
    <text evidence="2">The sequence shown here is derived from an EMBL/GenBank/DDBJ whole genome shotgun (WGS) entry which is preliminary data.</text>
</comment>
<gene>
    <name evidence="2" type="ORF">ISS97_15175</name>
</gene>
<sequence>MLGKPLNTTRRCALRAPVLLGLVFALIVAVPYGASAASAPQQETGNAIAHDYDLQDARLNAAYRKLVGSLDVAQRKALRDEERQWIAARDKVCGKGAVPGGAVKNACAVAKTSERADELERRVSGASVVDFDGSFGYRSDCNSGHYVEFAIKDGGPNFSGTWSDGTRVGGDFGDFSGQVREGKLYVRFCTAGGGQKGLPLCPSFPEQEGAYFVSERGALTWYRPVGTGASRTFEKYLVLHRVDHGAKAPLDTQCSEDN</sequence>
<reference evidence="2 3" key="1">
    <citation type="submission" date="2020-10" db="EMBL/GenBank/DDBJ databases">
        <title>Phylogeny of dyella-like bacteria.</title>
        <authorList>
            <person name="Fu J."/>
        </authorList>
    </citation>
    <scope>NUCLEOTIDE SEQUENCE [LARGE SCALE GENOMIC DNA]</scope>
    <source>
        <strain evidence="2 3">BB4</strain>
    </source>
</reference>
<dbReference type="Gene3D" id="1.20.1270.180">
    <property type="match status" value="1"/>
</dbReference>
<dbReference type="PANTHER" id="PTHR39176:SF1">
    <property type="entry name" value="PERIPLASMIC PROTEIN"/>
    <property type="match status" value="1"/>
</dbReference>
<dbReference type="InterPro" id="IPR009739">
    <property type="entry name" value="LprI-like_N"/>
</dbReference>
<dbReference type="RefSeq" id="WP_379985575.1">
    <property type="nucleotide sequence ID" value="NZ_JADIKD010000011.1"/>
</dbReference>
<evidence type="ECO:0000313" key="2">
    <source>
        <dbReference type="EMBL" id="MFK2918615.1"/>
    </source>
</evidence>
<dbReference type="PANTHER" id="PTHR39176">
    <property type="entry name" value="PERIPLASMIC PROTEIN-RELATED"/>
    <property type="match status" value="1"/>
</dbReference>
<organism evidence="2 3">
    <name type="scientific">Dyella koreensis</name>
    <dbReference type="NCBI Taxonomy" id="311235"/>
    <lineage>
        <taxon>Bacteria</taxon>
        <taxon>Pseudomonadati</taxon>
        <taxon>Pseudomonadota</taxon>
        <taxon>Gammaproteobacteria</taxon>
        <taxon>Lysobacterales</taxon>
        <taxon>Rhodanobacteraceae</taxon>
        <taxon>Dyella</taxon>
    </lineage>
</organism>
<protein>
    <submittedName>
        <fullName evidence="2">DUF1311 domain-containing protein</fullName>
    </submittedName>
</protein>
<keyword evidence="3" id="KW-1185">Reference proteome</keyword>
<evidence type="ECO:0000259" key="1">
    <source>
        <dbReference type="Pfam" id="PF07007"/>
    </source>
</evidence>
<dbReference type="EMBL" id="JADIKD010000011">
    <property type="protein sequence ID" value="MFK2918615.1"/>
    <property type="molecule type" value="Genomic_DNA"/>
</dbReference>
<accession>A0ABW8K6U1</accession>
<dbReference type="Pfam" id="PF07007">
    <property type="entry name" value="LprI"/>
    <property type="match status" value="1"/>
</dbReference>
<proteinExistence type="predicted"/>
<evidence type="ECO:0000313" key="3">
    <source>
        <dbReference type="Proteomes" id="UP001620408"/>
    </source>
</evidence>
<dbReference type="Proteomes" id="UP001620408">
    <property type="component" value="Unassembled WGS sequence"/>
</dbReference>
<name>A0ABW8K6U1_9GAMM</name>